<organism evidence="10 11">
    <name type="scientific">Methylocapsa palsarum</name>
    <dbReference type="NCBI Taxonomy" id="1612308"/>
    <lineage>
        <taxon>Bacteria</taxon>
        <taxon>Pseudomonadati</taxon>
        <taxon>Pseudomonadota</taxon>
        <taxon>Alphaproteobacteria</taxon>
        <taxon>Hyphomicrobiales</taxon>
        <taxon>Beijerinckiaceae</taxon>
        <taxon>Methylocapsa</taxon>
    </lineage>
</organism>
<sequence length="406" mass="43119">MRLIDCLKEAASALRQNKLRSGLTAIGVIIGVAGIIAIGAAEEGGNKKIEEQMTAMGAGALIVTRNKVGSEGPRGPVVVLADEDEKAIREQVPGIEFITRELDGNVTIVAGNASWTPEYWGVDAAYADVFDVRLAEGRFFDEAEVRSGAKVIVLGATVAKKLFSGESPIDKTVRMGGVPMRIIGVRTTLGFVGGQDYDNHVFVPITTARSRLAHDAAANPHQLSLIDMKIAPWADRDVAKEAVLALLRERKHSRAGEQEKFDVFDPTQYVELMNATHGTLGWLLGVTALILVAVGGVGIMNIMLVSVAERTHEIGLRIALGARKRDILAQFLIEAVLLCAVAGAVGFALGVACSYAVAQAAGWPLILSGRTVAMALLVSAAVGILFGFLPARRAANLDPIDALRRE</sequence>
<dbReference type="Proteomes" id="UP000198755">
    <property type="component" value="Unassembled WGS sequence"/>
</dbReference>
<comment type="subcellular location">
    <subcellularLocation>
        <location evidence="1">Cell membrane</location>
        <topology evidence="1">Multi-pass membrane protein</topology>
    </subcellularLocation>
</comment>
<dbReference type="Pfam" id="PF12704">
    <property type="entry name" value="MacB_PCD"/>
    <property type="match status" value="1"/>
</dbReference>
<evidence type="ECO:0000256" key="3">
    <source>
        <dbReference type="ARBA" id="ARBA00022692"/>
    </source>
</evidence>
<feature type="transmembrane region" description="Helical" evidence="7">
    <location>
        <begin position="363"/>
        <end position="389"/>
    </location>
</feature>
<dbReference type="GO" id="GO:0005886">
    <property type="term" value="C:plasma membrane"/>
    <property type="evidence" value="ECO:0007669"/>
    <property type="project" value="UniProtKB-SubCell"/>
</dbReference>
<gene>
    <name evidence="10" type="ORF">SAMN05444581_11570</name>
</gene>
<keyword evidence="5 7" id="KW-0472">Membrane</keyword>
<feature type="domain" description="ABC3 transporter permease C-terminal" evidence="8">
    <location>
        <begin position="287"/>
        <end position="399"/>
    </location>
</feature>
<feature type="transmembrane region" description="Helical" evidence="7">
    <location>
        <begin position="328"/>
        <end position="357"/>
    </location>
</feature>
<evidence type="ECO:0000259" key="9">
    <source>
        <dbReference type="Pfam" id="PF12704"/>
    </source>
</evidence>
<protein>
    <submittedName>
        <fullName evidence="10">Putative ABC transport system permease protein</fullName>
    </submittedName>
</protein>
<feature type="transmembrane region" description="Helical" evidence="7">
    <location>
        <begin position="280"/>
        <end position="307"/>
    </location>
</feature>
<dbReference type="PANTHER" id="PTHR30572:SF4">
    <property type="entry name" value="ABC TRANSPORTER PERMEASE YTRF"/>
    <property type="match status" value="1"/>
</dbReference>
<dbReference type="PANTHER" id="PTHR30572">
    <property type="entry name" value="MEMBRANE COMPONENT OF TRANSPORTER-RELATED"/>
    <property type="match status" value="1"/>
</dbReference>
<dbReference type="InterPro" id="IPR025857">
    <property type="entry name" value="MacB_PCD"/>
</dbReference>
<keyword evidence="3 7" id="KW-0812">Transmembrane</keyword>
<evidence type="ECO:0000259" key="8">
    <source>
        <dbReference type="Pfam" id="PF02687"/>
    </source>
</evidence>
<dbReference type="InterPro" id="IPR050250">
    <property type="entry name" value="Macrolide_Exporter_MacB"/>
</dbReference>
<evidence type="ECO:0000256" key="4">
    <source>
        <dbReference type="ARBA" id="ARBA00022989"/>
    </source>
</evidence>
<evidence type="ECO:0000313" key="10">
    <source>
        <dbReference type="EMBL" id="SFK69264.1"/>
    </source>
</evidence>
<proteinExistence type="inferred from homology"/>
<feature type="domain" description="MacB-like periplasmic core" evidence="9">
    <location>
        <begin position="21"/>
        <end position="244"/>
    </location>
</feature>
<evidence type="ECO:0000256" key="7">
    <source>
        <dbReference type="SAM" id="Phobius"/>
    </source>
</evidence>
<evidence type="ECO:0000256" key="5">
    <source>
        <dbReference type="ARBA" id="ARBA00023136"/>
    </source>
</evidence>
<dbReference type="OrthoDB" id="9770036at2"/>
<dbReference type="AlphaFoldDB" id="A0A1I4BKA7"/>
<evidence type="ECO:0000313" key="11">
    <source>
        <dbReference type="Proteomes" id="UP000198755"/>
    </source>
</evidence>
<evidence type="ECO:0000256" key="1">
    <source>
        <dbReference type="ARBA" id="ARBA00004651"/>
    </source>
</evidence>
<dbReference type="Pfam" id="PF02687">
    <property type="entry name" value="FtsX"/>
    <property type="match status" value="1"/>
</dbReference>
<dbReference type="RefSeq" id="WP_091685185.1">
    <property type="nucleotide sequence ID" value="NZ_FOSN01000015.1"/>
</dbReference>
<reference evidence="10 11" key="1">
    <citation type="submission" date="2016-10" db="EMBL/GenBank/DDBJ databases">
        <authorList>
            <person name="de Groot N.N."/>
        </authorList>
    </citation>
    <scope>NUCLEOTIDE SEQUENCE [LARGE SCALE GENOMIC DNA]</scope>
    <source>
        <strain evidence="10 11">NE2</strain>
    </source>
</reference>
<keyword evidence="11" id="KW-1185">Reference proteome</keyword>
<feature type="transmembrane region" description="Helical" evidence="7">
    <location>
        <begin position="21"/>
        <end position="41"/>
    </location>
</feature>
<dbReference type="InterPro" id="IPR003838">
    <property type="entry name" value="ABC3_permease_C"/>
</dbReference>
<dbReference type="GO" id="GO:0022857">
    <property type="term" value="F:transmembrane transporter activity"/>
    <property type="evidence" value="ECO:0007669"/>
    <property type="project" value="TreeGrafter"/>
</dbReference>
<dbReference type="EMBL" id="FOSN01000015">
    <property type="protein sequence ID" value="SFK69264.1"/>
    <property type="molecule type" value="Genomic_DNA"/>
</dbReference>
<keyword evidence="2" id="KW-1003">Cell membrane</keyword>
<evidence type="ECO:0000256" key="2">
    <source>
        <dbReference type="ARBA" id="ARBA00022475"/>
    </source>
</evidence>
<name>A0A1I4BKA7_9HYPH</name>
<comment type="similarity">
    <text evidence="6">Belongs to the ABC-4 integral membrane protein family.</text>
</comment>
<keyword evidence="4 7" id="KW-1133">Transmembrane helix</keyword>
<evidence type="ECO:0000256" key="6">
    <source>
        <dbReference type="ARBA" id="ARBA00038076"/>
    </source>
</evidence>
<accession>A0A1I4BKA7</accession>
<dbReference type="STRING" id="1612308.SAMN05444581_11570"/>